<dbReference type="PROSITE" id="PS50023">
    <property type="entry name" value="LIM_DOMAIN_2"/>
    <property type="match status" value="1"/>
</dbReference>
<feature type="region of interest" description="Disordered" evidence="12">
    <location>
        <begin position="266"/>
        <end position="310"/>
    </location>
</feature>
<feature type="compositionally biased region" description="Pro residues" evidence="12">
    <location>
        <begin position="100"/>
        <end position="111"/>
    </location>
</feature>
<dbReference type="SUPFAM" id="SSF46689">
    <property type="entry name" value="Homeodomain-like"/>
    <property type="match status" value="1"/>
</dbReference>
<proteinExistence type="predicted"/>
<keyword evidence="2 10" id="KW-0479">Metal-binding</keyword>
<dbReference type="PROSITE" id="PS00027">
    <property type="entry name" value="HOMEOBOX_1"/>
    <property type="match status" value="1"/>
</dbReference>
<feature type="domain" description="LIM zinc-binding" evidence="13">
    <location>
        <begin position="31"/>
        <end position="93"/>
    </location>
</feature>
<comment type="subcellular location">
    <subcellularLocation>
        <location evidence="1 9 11">Nucleus</location>
    </subcellularLocation>
</comment>
<evidence type="ECO:0000256" key="11">
    <source>
        <dbReference type="RuleBase" id="RU000682"/>
    </source>
</evidence>
<feature type="domain" description="Homeobox" evidence="14">
    <location>
        <begin position="202"/>
        <end position="262"/>
    </location>
</feature>
<dbReference type="CDD" id="cd09377">
    <property type="entry name" value="LIM2_Lhx2_Lhx9"/>
    <property type="match status" value="1"/>
</dbReference>
<keyword evidence="3" id="KW-0677">Repeat</keyword>
<evidence type="ECO:0000313" key="15">
    <source>
        <dbReference type="EMBL" id="BET02413.1"/>
    </source>
</evidence>
<keyword evidence="5 10" id="KW-0440">LIM domain</keyword>
<gene>
    <name evidence="15" type="ORF">NTJ_15232</name>
</gene>
<name>A0ABN7BHD3_9HEMI</name>
<evidence type="ECO:0000259" key="14">
    <source>
        <dbReference type="PROSITE" id="PS50071"/>
    </source>
</evidence>
<dbReference type="Proteomes" id="UP001307889">
    <property type="component" value="Chromosome 14"/>
</dbReference>
<feature type="compositionally biased region" description="Basic residues" evidence="12">
    <location>
        <begin position="156"/>
        <end position="165"/>
    </location>
</feature>
<dbReference type="PROSITE" id="PS00478">
    <property type="entry name" value="LIM_DOMAIN_1"/>
    <property type="match status" value="1"/>
</dbReference>
<dbReference type="PANTHER" id="PTHR24208:SF168">
    <property type="entry name" value="PROTEIN APTEROUS"/>
    <property type="match status" value="1"/>
</dbReference>
<dbReference type="InterPro" id="IPR001781">
    <property type="entry name" value="Znf_LIM"/>
</dbReference>
<keyword evidence="16" id="KW-1185">Reference proteome</keyword>
<dbReference type="Pfam" id="PF00046">
    <property type="entry name" value="Homeodomain"/>
    <property type="match status" value="1"/>
</dbReference>
<evidence type="ECO:0000256" key="10">
    <source>
        <dbReference type="PROSITE-ProRule" id="PRU00125"/>
    </source>
</evidence>
<dbReference type="InterPro" id="IPR050453">
    <property type="entry name" value="LIM_Homeobox_TF"/>
</dbReference>
<evidence type="ECO:0000256" key="12">
    <source>
        <dbReference type="SAM" id="MobiDB-lite"/>
    </source>
</evidence>
<protein>
    <submittedName>
        <fullName evidence="15">LIM domain</fullName>
    </submittedName>
</protein>
<dbReference type="InterPro" id="IPR009057">
    <property type="entry name" value="Homeodomain-like_sf"/>
</dbReference>
<feature type="DNA-binding region" description="Homeobox" evidence="9">
    <location>
        <begin position="204"/>
        <end position="263"/>
    </location>
</feature>
<dbReference type="InterPro" id="IPR017970">
    <property type="entry name" value="Homeobox_CS"/>
</dbReference>
<dbReference type="SMART" id="SM00389">
    <property type="entry name" value="HOX"/>
    <property type="match status" value="1"/>
</dbReference>
<reference evidence="15 16" key="1">
    <citation type="submission" date="2023-09" db="EMBL/GenBank/DDBJ databases">
        <title>Nesidiocoris tenuis whole genome shotgun sequence.</title>
        <authorList>
            <person name="Shibata T."/>
            <person name="Shimoda M."/>
            <person name="Kobayashi T."/>
            <person name="Uehara T."/>
        </authorList>
    </citation>
    <scope>NUCLEOTIDE SEQUENCE [LARGE SCALE GENOMIC DNA]</scope>
    <source>
        <strain evidence="15 16">Japan</strain>
    </source>
</reference>
<accession>A0ABN7BHD3</accession>
<organism evidence="15 16">
    <name type="scientific">Nesidiocoris tenuis</name>
    <dbReference type="NCBI Taxonomy" id="355587"/>
    <lineage>
        <taxon>Eukaryota</taxon>
        <taxon>Metazoa</taxon>
        <taxon>Ecdysozoa</taxon>
        <taxon>Arthropoda</taxon>
        <taxon>Hexapoda</taxon>
        <taxon>Insecta</taxon>
        <taxon>Pterygota</taxon>
        <taxon>Neoptera</taxon>
        <taxon>Paraneoptera</taxon>
        <taxon>Hemiptera</taxon>
        <taxon>Heteroptera</taxon>
        <taxon>Panheteroptera</taxon>
        <taxon>Cimicomorpha</taxon>
        <taxon>Miridae</taxon>
        <taxon>Dicyphina</taxon>
        <taxon>Nesidiocoris</taxon>
    </lineage>
</organism>
<dbReference type="PANTHER" id="PTHR24208">
    <property type="entry name" value="LIM/HOMEOBOX PROTEIN LHX"/>
    <property type="match status" value="1"/>
</dbReference>
<dbReference type="InterPro" id="IPR001356">
    <property type="entry name" value="HD"/>
</dbReference>
<keyword evidence="6 9" id="KW-0238">DNA-binding</keyword>
<dbReference type="Pfam" id="PF00412">
    <property type="entry name" value="LIM"/>
    <property type="match status" value="1"/>
</dbReference>
<feature type="compositionally biased region" description="Pro residues" evidence="12">
    <location>
        <begin position="124"/>
        <end position="134"/>
    </location>
</feature>
<keyword evidence="8 9" id="KW-0539">Nucleus</keyword>
<evidence type="ECO:0000256" key="2">
    <source>
        <dbReference type="ARBA" id="ARBA00022723"/>
    </source>
</evidence>
<evidence type="ECO:0000256" key="9">
    <source>
        <dbReference type="PROSITE-ProRule" id="PRU00108"/>
    </source>
</evidence>
<evidence type="ECO:0000256" key="8">
    <source>
        <dbReference type="ARBA" id="ARBA00023242"/>
    </source>
</evidence>
<keyword evidence="7 9" id="KW-0371">Homeobox</keyword>
<sequence length="310" mass="34412">MAEYLPFDMNEFVAPFELQNDYPFDPLFGMKRCARCQAAISSSELVMRARELVFHVHCFTCAVCSAPLTKGDTFGMRDGAVFCRLHYAELPPLSPAYHVPIPPSEPPPHFAPPEFHPRLGGGPHPTPPPPPPPDHPIKMAAANSFFNGGGPPAPRQKGRPRKRKPKDLDGLTTNLDLNTEYLDVAFGPGTPGLSGANGTHHQRTKRMRTSFKHHQLRTMKSYFAINHNPDAKDLKQLSQKTGLPKRVLQVWFQNARAKWRRMVLKQEGGGGGVGKEKMDPGGLDPYHHQMGSHHDSPQHYLSPSPLECSS</sequence>
<evidence type="ECO:0000259" key="13">
    <source>
        <dbReference type="PROSITE" id="PS50023"/>
    </source>
</evidence>
<dbReference type="SUPFAM" id="SSF57716">
    <property type="entry name" value="Glucocorticoid receptor-like (DNA-binding domain)"/>
    <property type="match status" value="1"/>
</dbReference>
<evidence type="ECO:0000256" key="1">
    <source>
        <dbReference type="ARBA" id="ARBA00004123"/>
    </source>
</evidence>
<evidence type="ECO:0000256" key="5">
    <source>
        <dbReference type="ARBA" id="ARBA00023038"/>
    </source>
</evidence>
<dbReference type="PROSITE" id="PS50071">
    <property type="entry name" value="HOMEOBOX_2"/>
    <property type="match status" value="1"/>
</dbReference>
<evidence type="ECO:0000313" key="16">
    <source>
        <dbReference type="Proteomes" id="UP001307889"/>
    </source>
</evidence>
<dbReference type="SMART" id="SM00132">
    <property type="entry name" value="LIM"/>
    <property type="match status" value="1"/>
</dbReference>
<feature type="region of interest" description="Disordered" evidence="12">
    <location>
        <begin position="99"/>
        <end position="170"/>
    </location>
</feature>
<evidence type="ECO:0000256" key="4">
    <source>
        <dbReference type="ARBA" id="ARBA00022833"/>
    </source>
</evidence>
<evidence type="ECO:0000256" key="3">
    <source>
        <dbReference type="ARBA" id="ARBA00022737"/>
    </source>
</evidence>
<dbReference type="EMBL" id="AP028922">
    <property type="protein sequence ID" value="BET02413.1"/>
    <property type="molecule type" value="Genomic_DNA"/>
</dbReference>
<dbReference type="CDD" id="cd00086">
    <property type="entry name" value="homeodomain"/>
    <property type="match status" value="1"/>
</dbReference>
<keyword evidence="4 10" id="KW-0862">Zinc</keyword>
<evidence type="ECO:0000256" key="7">
    <source>
        <dbReference type="ARBA" id="ARBA00023155"/>
    </source>
</evidence>
<dbReference type="Gene3D" id="1.10.10.60">
    <property type="entry name" value="Homeodomain-like"/>
    <property type="match status" value="1"/>
</dbReference>
<evidence type="ECO:0000256" key="6">
    <source>
        <dbReference type="ARBA" id="ARBA00023125"/>
    </source>
</evidence>
<dbReference type="Gene3D" id="2.10.110.10">
    <property type="entry name" value="Cysteine Rich Protein"/>
    <property type="match status" value="1"/>
</dbReference>